<dbReference type="OrthoDB" id="9128538at2"/>
<dbReference type="Proteomes" id="UP000248925">
    <property type="component" value="Unassembled WGS sequence"/>
</dbReference>
<protein>
    <submittedName>
        <fullName evidence="1">Uncharacterized protein</fullName>
    </submittedName>
</protein>
<gene>
    <name evidence="1" type="ORF">CPY51_05690</name>
</gene>
<dbReference type="RefSeq" id="WP_111159242.1">
    <property type="nucleotide sequence ID" value="NZ_PCDP01000009.1"/>
</dbReference>
<reference evidence="1 2" key="1">
    <citation type="journal article" date="2018" name="Sci. Rep.">
        <title>Rhizobium tumorigenes sp. nov., a novel plant tumorigenic bacterium isolated from cane gall tumors on thornless blackberry.</title>
        <authorList>
            <person name="Kuzmanovi N."/>
            <person name="Smalla K."/>
            <person name="Gronow S."/>
            <person name="PuBawska J."/>
        </authorList>
    </citation>
    <scope>NUCLEOTIDE SEQUENCE [LARGE SCALE GENOMIC DNA]</scope>
    <source>
        <strain evidence="1 2">CCBAU 85046</strain>
    </source>
</reference>
<organism evidence="1 2">
    <name type="scientific">Rhizobium tubonense</name>
    <dbReference type="NCBI Taxonomy" id="484088"/>
    <lineage>
        <taxon>Bacteria</taxon>
        <taxon>Pseudomonadati</taxon>
        <taxon>Pseudomonadota</taxon>
        <taxon>Alphaproteobacteria</taxon>
        <taxon>Hyphomicrobiales</taxon>
        <taxon>Rhizobiaceae</taxon>
        <taxon>Rhizobium/Agrobacterium group</taxon>
        <taxon>Rhizobium</taxon>
    </lineage>
</organism>
<name>A0A2W4CT89_9HYPH</name>
<dbReference type="EMBL" id="PCDP01000009">
    <property type="protein sequence ID" value="PZM15867.1"/>
    <property type="molecule type" value="Genomic_DNA"/>
</dbReference>
<sequence>MVVVKKDRTPSVPGANKTYGHVSPALMFEKLRYDIFRLTQAKDTLHLVYASFDCAMDAWHLTDWVLSSVSDEAHLRLCGKMKSDRQGKARGFIEHNRVKLPLLEVCEKLANSAKHLIIDNDEPSIMNSVSVGFGPPFQSLQEGQPSRMFPVGKIVYGEQVIPVHDFYREVARQWSRVLWEEGLLPFHTMMEEFLSTGFETPDLWGTEASTETKKQ</sequence>
<evidence type="ECO:0000313" key="1">
    <source>
        <dbReference type="EMBL" id="PZM15867.1"/>
    </source>
</evidence>
<accession>A0A2W4CT89</accession>
<keyword evidence="2" id="KW-1185">Reference proteome</keyword>
<proteinExistence type="predicted"/>
<dbReference type="AlphaFoldDB" id="A0A2W4CT89"/>
<evidence type="ECO:0000313" key="2">
    <source>
        <dbReference type="Proteomes" id="UP000248925"/>
    </source>
</evidence>
<comment type="caution">
    <text evidence="1">The sequence shown here is derived from an EMBL/GenBank/DDBJ whole genome shotgun (WGS) entry which is preliminary data.</text>
</comment>